<proteinExistence type="predicted"/>
<reference evidence="1" key="1">
    <citation type="submission" date="2021-05" db="EMBL/GenBank/DDBJ databases">
        <authorList>
            <person name="Alioto T."/>
            <person name="Alioto T."/>
            <person name="Gomez Garrido J."/>
        </authorList>
    </citation>
    <scope>NUCLEOTIDE SEQUENCE</scope>
</reference>
<dbReference type="EMBL" id="HBUF01516071">
    <property type="protein sequence ID" value="CAG6747862.1"/>
    <property type="molecule type" value="Transcribed_RNA"/>
</dbReference>
<evidence type="ECO:0000313" key="1">
    <source>
        <dbReference type="EMBL" id="CAG6747862.1"/>
    </source>
</evidence>
<organism evidence="1">
    <name type="scientific">Cacopsylla melanoneura</name>
    <dbReference type="NCBI Taxonomy" id="428564"/>
    <lineage>
        <taxon>Eukaryota</taxon>
        <taxon>Metazoa</taxon>
        <taxon>Ecdysozoa</taxon>
        <taxon>Arthropoda</taxon>
        <taxon>Hexapoda</taxon>
        <taxon>Insecta</taxon>
        <taxon>Pterygota</taxon>
        <taxon>Neoptera</taxon>
        <taxon>Paraneoptera</taxon>
        <taxon>Hemiptera</taxon>
        <taxon>Sternorrhyncha</taxon>
        <taxon>Psylloidea</taxon>
        <taxon>Psyllidae</taxon>
        <taxon>Psyllinae</taxon>
        <taxon>Cacopsylla</taxon>
    </lineage>
</organism>
<protein>
    <submittedName>
        <fullName evidence="1">Uncharacterized protein</fullName>
    </submittedName>
</protein>
<sequence>MSGGPLLSMGGGPLLSMCGGPLLSIGGGPLLSMCGGPLFSIGGGPLLSMCGGPLLSIGGGPFQSKFGSPQFILLSLNPCPGGGLSLKLLGPVSEINIESGGPLSLRRLLKLEPKPPRRSMLRSSRLLSPAPLGGGPFLSK</sequence>
<accession>A0A8D8ZKZ7</accession>
<name>A0A8D8ZKZ7_9HEMI</name>
<dbReference type="AlphaFoldDB" id="A0A8D8ZKZ7"/>